<dbReference type="SUPFAM" id="SSF56801">
    <property type="entry name" value="Acetyl-CoA synthetase-like"/>
    <property type="match status" value="1"/>
</dbReference>
<dbReference type="Proteomes" id="UP000053611">
    <property type="component" value="Unassembled WGS sequence"/>
</dbReference>
<dbReference type="EMBL" id="KQ087182">
    <property type="protein sequence ID" value="KLT45342.1"/>
    <property type="molecule type" value="Genomic_DNA"/>
</dbReference>
<name>A0A0J0XW73_9TREE</name>
<gene>
    <name evidence="5" type="ORF">CC85DRAFT_255750</name>
</gene>
<dbReference type="InterPro" id="IPR042099">
    <property type="entry name" value="ANL_N_sf"/>
</dbReference>
<dbReference type="Gene3D" id="3.30.300.30">
    <property type="match status" value="1"/>
</dbReference>
<dbReference type="InterPro" id="IPR000873">
    <property type="entry name" value="AMP-dep_synth/lig_dom"/>
</dbReference>
<dbReference type="PANTHER" id="PTHR24096:SF149">
    <property type="entry name" value="AMP-BINDING DOMAIN-CONTAINING PROTEIN-RELATED"/>
    <property type="match status" value="1"/>
</dbReference>
<dbReference type="STRING" id="879819.A0A0J0XW73"/>
<evidence type="ECO:0000259" key="4">
    <source>
        <dbReference type="Pfam" id="PF13193"/>
    </source>
</evidence>
<reference evidence="5 6" key="1">
    <citation type="submission" date="2015-03" db="EMBL/GenBank/DDBJ databases">
        <title>Genomics and transcriptomics of the oil-accumulating basidiomycete yeast T. oleaginosus allow insights into substrate utilization and the diverse evolutionary trajectories of mating systems in fungi.</title>
        <authorList>
            <consortium name="DOE Joint Genome Institute"/>
            <person name="Kourist R."/>
            <person name="Kracht O."/>
            <person name="Bracharz F."/>
            <person name="Lipzen A."/>
            <person name="Nolan M."/>
            <person name="Ohm R."/>
            <person name="Grigoriev I."/>
            <person name="Sun S."/>
            <person name="Heitman J."/>
            <person name="Bruck T."/>
            <person name="Nowrousian M."/>
        </authorList>
    </citation>
    <scope>NUCLEOTIDE SEQUENCE [LARGE SCALE GENOMIC DNA]</scope>
    <source>
        <strain evidence="5 6">IBC0246</strain>
    </source>
</reference>
<evidence type="ECO:0000256" key="2">
    <source>
        <dbReference type="ARBA" id="ARBA00022598"/>
    </source>
</evidence>
<keyword evidence="6" id="KW-1185">Reference proteome</keyword>
<organism evidence="5 6">
    <name type="scientific">Cutaneotrichosporon oleaginosum</name>
    <dbReference type="NCBI Taxonomy" id="879819"/>
    <lineage>
        <taxon>Eukaryota</taxon>
        <taxon>Fungi</taxon>
        <taxon>Dikarya</taxon>
        <taxon>Basidiomycota</taxon>
        <taxon>Agaricomycotina</taxon>
        <taxon>Tremellomycetes</taxon>
        <taxon>Trichosporonales</taxon>
        <taxon>Trichosporonaceae</taxon>
        <taxon>Cutaneotrichosporon</taxon>
    </lineage>
</organism>
<accession>A0A0J0XW73</accession>
<feature type="domain" description="AMP-dependent synthetase/ligase" evidence="3">
    <location>
        <begin position="43"/>
        <end position="405"/>
    </location>
</feature>
<evidence type="ECO:0000313" key="5">
    <source>
        <dbReference type="EMBL" id="KLT45342.1"/>
    </source>
</evidence>
<dbReference type="Gene3D" id="3.40.50.12780">
    <property type="entry name" value="N-terminal domain of ligase-like"/>
    <property type="match status" value="1"/>
</dbReference>
<sequence>MPITIYDSDYPAPFLPQQSIFDFLLPPGPGVSPIPDWSPAQPLFIDGLDGRVITRGELRDNALRIASGLRAVGVKRGDTACIWGFNSLEYVQAGYALMAAGVIASPANAAYQPLEVAHQLNDSNSTFIFIAPALLPAFEKARPHLNAPFPNERIVLLCKPQDKPAGSPYKLITEILGEPAEPEQFNGKDAQEVAWLCYSSGTTGLPKGVMTSHFNLTSQLQAGVLGIEHLESGHDAVLGVLPMSHVYGLAYILMMPSTMGVPVVILPRFDEEATLHIIQKYKITYGLIVPPILLVLLHSKLLAKYDISSMRAMVCAAAPLSALQAEAFAAKFPDIKLMQGYGMTECSPATHVMAAHEVEGNEGYCGRMLPTFQARLVDHNTGLDAAPGERGELWLRGPNIMLGYHNRPEETAKSMAPGGWYKTGDVLTRRDDGWWKVVDRVKELIKYKGFQVAPAELEGLLLKHPKVIDVGLCAVYDESQATELPRAYIVVAPDYKDERGVGREVADWLASQVASHKRLRGGVVVVDEIPKSPAGKILRKHLRDRAAKEWQAESKAKGAARL</sequence>
<dbReference type="InterPro" id="IPR020845">
    <property type="entry name" value="AMP-binding_CS"/>
</dbReference>
<dbReference type="PROSITE" id="PS00455">
    <property type="entry name" value="AMP_BINDING"/>
    <property type="match status" value="1"/>
</dbReference>
<dbReference type="PANTHER" id="PTHR24096">
    <property type="entry name" value="LONG-CHAIN-FATTY-ACID--COA LIGASE"/>
    <property type="match status" value="1"/>
</dbReference>
<dbReference type="CDD" id="cd05911">
    <property type="entry name" value="Firefly_Luc_like"/>
    <property type="match status" value="1"/>
</dbReference>
<evidence type="ECO:0000259" key="3">
    <source>
        <dbReference type="Pfam" id="PF00501"/>
    </source>
</evidence>
<keyword evidence="2" id="KW-0436">Ligase</keyword>
<evidence type="ECO:0000256" key="1">
    <source>
        <dbReference type="ARBA" id="ARBA00006432"/>
    </source>
</evidence>
<protein>
    <submittedName>
        <fullName evidence="5">Acetyl-CoA synthetase-like protein</fullName>
    </submittedName>
</protein>
<comment type="similarity">
    <text evidence="1">Belongs to the ATP-dependent AMP-binding enzyme family.</text>
</comment>
<dbReference type="OrthoDB" id="1898221at2759"/>
<dbReference type="Pfam" id="PF00501">
    <property type="entry name" value="AMP-binding"/>
    <property type="match status" value="1"/>
</dbReference>
<proteinExistence type="inferred from homology"/>
<dbReference type="Pfam" id="PF13193">
    <property type="entry name" value="AMP-binding_C"/>
    <property type="match status" value="1"/>
</dbReference>
<evidence type="ECO:0000313" key="6">
    <source>
        <dbReference type="Proteomes" id="UP000053611"/>
    </source>
</evidence>
<dbReference type="InterPro" id="IPR045851">
    <property type="entry name" value="AMP-bd_C_sf"/>
</dbReference>
<dbReference type="GO" id="GO:0016405">
    <property type="term" value="F:CoA-ligase activity"/>
    <property type="evidence" value="ECO:0007669"/>
    <property type="project" value="TreeGrafter"/>
</dbReference>
<dbReference type="InterPro" id="IPR025110">
    <property type="entry name" value="AMP-bd_C"/>
</dbReference>
<feature type="domain" description="AMP-binding enzyme C-terminal" evidence="4">
    <location>
        <begin position="456"/>
        <end position="536"/>
    </location>
</feature>
<dbReference type="AlphaFoldDB" id="A0A0J0XW73"/>